<accession>A0A1I5AG30</accession>
<keyword evidence="3" id="KW-1185">Reference proteome</keyword>
<keyword evidence="1" id="KW-1133">Transmembrane helix</keyword>
<evidence type="ECO:0000313" key="3">
    <source>
        <dbReference type="Proteomes" id="UP000198575"/>
    </source>
</evidence>
<dbReference type="Proteomes" id="UP000198575">
    <property type="component" value="Unassembled WGS sequence"/>
</dbReference>
<keyword evidence="1" id="KW-0812">Transmembrane</keyword>
<feature type="transmembrane region" description="Helical" evidence="1">
    <location>
        <begin position="114"/>
        <end position="140"/>
    </location>
</feature>
<dbReference type="RefSeq" id="WP_092410409.1">
    <property type="nucleotide sequence ID" value="NZ_FOVF01000037.1"/>
</dbReference>
<evidence type="ECO:0000313" key="2">
    <source>
        <dbReference type="EMBL" id="SFN61352.1"/>
    </source>
</evidence>
<protein>
    <recommendedName>
        <fullName evidence="4">Vitamin B12 transport system permease protein</fullName>
    </recommendedName>
</protein>
<feature type="transmembrane region" description="Helical" evidence="1">
    <location>
        <begin position="37"/>
        <end position="57"/>
    </location>
</feature>
<gene>
    <name evidence="2" type="ORF">SAMN05216289_13718</name>
</gene>
<proteinExistence type="predicted"/>
<sequence length="143" mass="15212">MSAEVHGKPSANLFLGIATALMCALAAGAVWCVLQLYLRFDLIGVAFAVAAFIAWVLRRQGFGHRLSGALIAAFSTIVACAYAGYLLAAARVASFLGIPMRETLLTMGRDMATAVAWANLTGFHIATLILAVILSAWLVWRKA</sequence>
<organism evidence="2 3">
    <name type="scientific">Dokdonella immobilis</name>
    <dbReference type="NCBI Taxonomy" id="578942"/>
    <lineage>
        <taxon>Bacteria</taxon>
        <taxon>Pseudomonadati</taxon>
        <taxon>Pseudomonadota</taxon>
        <taxon>Gammaproteobacteria</taxon>
        <taxon>Lysobacterales</taxon>
        <taxon>Rhodanobacteraceae</taxon>
        <taxon>Dokdonella</taxon>
    </lineage>
</organism>
<dbReference type="AlphaFoldDB" id="A0A1I5AG30"/>
<dbReference type="EMBL" id="FOVF01000037">
    <property type="protein sequence ID" value="SFN61352.1"/>
    <property type="molecule type" value="Genomic_DNA"/>
</dbReference>
<evidence type="ECO:0008006" key="4">
    <source>
        <dbReference type="Google" id="ProtNLM"/>
    </source>
</evidence>
<feature type="transmembrane region" description="Helical" evidence="1">
    <location>
        <begin position="12"/>
        <end position="31"/>
    </location>
</feature>
<reference evidence="2 3" key="1">
    <citation type="submission" date="2016-10" db="EMBL/GenBank/DDBJ databases">
        <authorList>
            <person name="de Groot N.N."/>
        </authorList>
    </citation>
    <scope>NUCLEOTIDE SEQUENCE [LARGE SCALE GENOMIC DNA]</scope>
    <source>
        <strain evidence="2 3">CGMCC 1.7659</strain>
    </source>
</reference>
<keyword evidence="1" id="KW-0472">Membrane</keyword>
<feature type="transmembrane region" description="Helical" evidence="1">
    <location>
        <begin position="69"/>
        <end position="94"/>
    </location>
</feature>
<name>A0A1I5AG30_9GAMM</name>
<evidence type="ECO:0000256" key="1">
    <source>
        <dbReference type="SAM" id="Phobius"/>
    </source>
</evidence>